<evidence type="ECO:0000256" key="7">
    <source>
        <dbReference type="ARBA" id="ARBA00048741"/>
    </source>
</evidence>
<dbReference type="EMBL" id="SHNN01000001">
    <property type="protein sequence ID" value="MCX2979854.1"/>
    <property type="molecule type" value="Genomic_DNA"/>
</dbReference>
<comment type="catalytic activity">
    <reaction evidence="7">
        <text>L-aspartate + L-glutamine + ATP + H2O = L-asparagine + L-glutamate + AMP + diphosphate + H(+)</text>
        <dbReference type="Rhea" id="RHEA:12228"/>
        <dbReference type="ChEBI" id="CHEBI:15377"/>
        <dbReference type="ChEBI" id="CHEBI:15378"/>
        <dbReference type="ChEBI" id="CHEBI:29985"/>
        <dbReference type="ChEBI" id="CHEBI:29991"/>
        <dbReference type="ChEBI" id="CHEBI:30616"/>
        <dbReference type="ChEBI" id="CHEBI:33019"/>
        <dbReference type="ChEBI" id="CHEBI:58048"/>
        <dbReference type="ChEBI" id="CHEBI:58359"/>
        <dbReference type="ChEBI" id="CHEBI:456215"/>
        <dbReference type="EC" id="6.3.5.4"/>
    </reaction>
</comment>
<proteinExistence type="inferred from homology"/>
<dbReference type="EC" id="6.3.5.4" evidence="3"/>
<keyword evidence="10" id="KW-1185">Reference proteome</keyword>
<dbReference type="SUPFAM" id="SSF56235">
    <property type="entry name" value="N-terminal nucleophile aminohydrolases (Ntn hydrolases)"/>
    <property type="match status" value="1"/>
</dbReference>
<evidence type="ECO:0000256" key="4">
    <source>
        <dbReference type="ARBA" id="ARBA00022741"/>
    </source>
</evidence>
<dbReference type="InterPro" id="IPR014729">
    <property type="entry name" value="Rossmann-like_a/b/a_fold"/>
</dbReference>
<feature type="domain" description="Glutamine amidotransferase type-2" evidence="8">
    <location>
        <begin position="2"/>
        <end position="210"/>
    </location>
</feature>
<dbReference type="Pfam" id="PF00733">
    <property type="entry name" value="Asn_synthase"/>
    <property type="match status" value="1"/>
</dbReference>
<dbReference type="NCBIfam" id="TIGR01536">
    <property type="entry name" value="asn_synth_AEB"/>
    <property type="match status" value="1"/>
</dbReference>
<dbReference type="CDD" id="cd00712">
    <property type="entry name" value="AsnB"/>
    <property type="match status" value="1"/>
</dbReference>
<dbReference type="InterPro" id="IPR029055">
    <property type="entry name" value="Ntn_hydrolases_N"/>
</dbReference>
<dbReference type="GO" id="GO:0004066">
    <property type="term" value="F:asparagine synthase (glutamine-hydrolyzing) activity"/>
    <property type="evidence" value="ECO:0007669"/>
    <property type="project" value="UniProtKB-EC"/>
</dbReference>
<dbReference type="InterPro" id="IPR017932">
    <property type="entry name" value="GATase_2_dom"/>
</dbReference>
<dbReference type="Proteomes" id="UP001143362">
    <property type="component" value="Unassembled WGS sequence"/>
</dbReference>
<dbReference type="PIRSF" id="PIRSF001589">
    <property type="entry name" value="Asn_synthetase_glu-h"/>
    <property type="match status" value="1"/>
</dbReference>
<protein>
    <recommendedName>
        <fullName evidence="3">asparagine synthase (glutamine-hydrolyzing)</fullName>
        <ecNumber evidence="3">6.3.5.4</ecNumber>
    </recommendedName>
</protein>
<dbReference type="InterPro" id="IPR033738">
    <property type="entry name" value="AsnB_N"/>
</dbReference>
<evidence type="ECO:0000256" key="3">
    <source>
        <dbReference type="ARBA" id="ARBA00012737"/>
    </source>
</evidence>
<dbReference type="InterPro" id="IPR051786">
    <property type="entry name" value="ASN_synthetase/amidase"/>
</dbReference>
<dbReference type="InterPro" id="IPR001962">
    <property type="entry name" value="Asn_synthase"/>
</dbReference>
<dbReference type="PANTHER" id="PTHR43284">
    <property type="entry name" value="ASPARAGINE SYNTHETASE (GLUTAMINE-HYDROLYZING)"/>
    <property type="match status" value="1"/>
</dbReference>
<dbReference type="Pfam" id="PF13537">
    <property type="entry name" value="GATase_7"/>
    <property type="match status" value="1"/>
</dbReference>
<dbReference type="RefSeq" id="WP_279243844.1">
    <property type="nucleotide sequence ID" value="NZ_SHNN01000001.1"/>
</dbReference>
<keyword evidence="9" id="KW-0436">Ligase</keyword>
<evidence type="ECO:0000313" key="10">
    <source>
        <dbReference type="Proteomes" id="UP001143362"/>
    </source>
</evidence>
<accession>A0ABT3TC42</accession>
<sequence>MCGIVGGTLRGTLESGRLEAALESLHHRGPDSRGRWIAEDGASFLGHTRLSIIGLDNGSQPLSDHDGNVQMVVNGEFYGYRKIRENLQREGCQFKTDSDSEIALHLYLREGMNMCQHLRGEYAVLIADQRNRAMIAIRDRFGINPLYYAVHNGEVFFASEIKALLELGVPARWCPQALLQESYLVRPHSHSLFQGIYTVPPGHYAVAQNGQVSLYPYWDMDFPTAEELATDSRSDEEVVAGFREVLSDAISERMVADVEVASYLSGGIDSCAVLGLAQTMATKPIRAFTLAFDDALFDESALAEQQAKLCGANYNPVPVGANDLADYYSDAVWHAETPFVNGHGVAKYLLSRAVRDAGIKVVFTGEGADEMLGGYVPFRRDLLLYNSESQDPATVQRLLAEMRESNKAVPALVGNEGARCAELDLVERQLGFVPSWMEIFAGMGDKTRELFSADLTARVAGINPYAMSLARLPVASQMSGRDPLNQGLYSWSRIHLPNFILTFLSDRMEMAHSIEGRVPFLDTRVAEFSAHMPIHMKIKGMREKHVLREAARDVIIEEVYNREKHPFATPPAKASDNDGLYQLYADTFHSKALEDQPVFDPAAVRKAFAAMPDLPFEQQALLDNLLNRVLSMTLMHQRFGMSSP</sequence>
<organism evidence="9 10">
    <name type="scientific">Candidatus Litorirhabdus singularis</name>
    <dbReference type="NCBI Taxonomy" id="2518993"/>
    <lineage>
        <taxon>Bacteria</taxon>
        <taxon>Pseudomonadati</taxon>
        <taxon>Pseudomonadota</taxon>
        <taxon>Gammaproteobacteria</taxon>
        <taxon>Cellvibrionales</taxon>
        <taxon>Halieaceae</taxon>
        <taxon>Candidatus Litorirhabdus</taxon>
    </lineage>
</organism>
<dbReference type="PANTHER" id="PTHR43284:SF1">
    <property type="entry name" value="ASPARAGINE SYNTHETASE"/>
    <property type="match status" value="1"/>
</dbReference>
<evidence type="ECO:0000256" key="2">
    <source>
        <dbReference type="ARBA" id="ARBA00005752"/>
    </source>
</evidence>
<dbReference type="SUPFAM" id="SSF52402">
    <property type="entry name" value="Adenine nucleotide alpha hydrolases-like"/>
    <property type="match status" value="1"/>
</dbReference>
<keyword evidence="6" id="KW-0315">Glutamine amidotransferase</keyword>
<dbReference type="InterPro" id="IPR006426">
    <property type="entry name" value="Asn_synth_AEB"/>
</dbReference>
<reference evidence="9" key="1">
    <citation type="submission" date="2019-02" db="EMBL/GenBank/DDBJ databases">
        <authorList>
            <person name="Li S.-H."/>
        </authorList>
    </citation>
    <scope>NUCLEOTIDE SEQUENCE</scope>
    <source>
        <strain evidence="9">IMCC14734</strain>
    </source>
</reference>
<keyword evidence="5" id="KW-0067">ATP-binding</keyword>
<dbReference type="Gene3D" id="3.60.20.10">
    <property type="entry name" value="Glutamine Phosphoribosylpyrophosphate, subunit 1, domain 1"/>
    <property type="match status" value="1"/>
</dbReference>
<dbReference type="CDD" id="cd01991">
    <property type="entry name" value="Asn_synthase_B_C"/>
    <property type="match status" value="1"/>
</dbReference>
<name>A0ABT3TC42_9GAMM</name>
<comment type="pathway">
    <text evidence="1">Amino-acid biosynthesis; L-asparagine biosynthesis; L-asparagine from L-aspartate (L-Gln route): step 1/1.</text>
</comment>
<evidence type="ECO:0000256" key="1">
    <source>
        <dbReference type="ARBA" id="ARBA00005187"/>
    </source>
</evidence>
<dbReference type="PROSITE" id="PS51278">
    <property type="entry name" value="GATASE_TYPE_2"/>
    <property type="match status" value="1"/>
</dbReference>
<gene>
    <name evidence="9" type="primary">asnB</name>
    <name evidence="9" type="ORF">EYC98_03140</name>
</gene>
<evidence type="ECO:0000259" key="8">
    <source>
        <dbReference type="PROSITE" id="PS51278"/>
    </source>
</evidence>
<comment type="similarity">
    <text evidence="2">Belongs to the asparagine synthetase family.</text>
</comment>
<dbReference type="Gene3D" id="3.40.50.620">
    <property type="entry name" value="HUPs"/>
    <property type="match status" value="2"/>
</dbReference>
<evidence type="ECO:0000256" key="5">
    <source>
        <dbReference type="ARBA" id="ARBA00022840"/>
    </source>
</evidence>
<evidence type="ECO:0000256" key="6">
    <source>
        <dbReference type="ARBA" id="ARBA00022962"/>
    </source>
</evidence>
<evidence type="ECO:0000313" key="9">
    <source>
        <dbReference type="EMBL" id="MCX2979854.1"/>
    </source>
</evidence>
<keyword evidence="4" id="KW-0547">Nucleotide-binding</keyword>
<comment type="caution">
    <text evidence="9">The sequence shown here is derived from an EMBL/GenBank/DDBJ whole genome shotgun (WGS) entry which is preliminary data.</text>
</comment>